<reference evidence="1 2" key="1">
    <citation type="journal article" date="2019" name="Commun. Biol.">
        <title>The bagworm genome reveals a unique fibroin gene that provides high tensile strength.</title>
        <authorList>
            <person name="Kono N."/>
            <person name="Nakamura H."/>
            <person name="Ohtoshi R."/>
            <person name="Tomita M."/>
            <person name="Numata K."/>
            <person name="Arakawa K."/>
        </authorList>
    </citation>
    <scope>NUCLEOTIDE SEQUENCE [LARGE SCALE GENOMIC DNA]</scope>
</reference>
<accession>A0A4C1X0K1</accession>
<name>A0A4C1X0K1_EUMVA</name>
<evidence type="ECO:0000313" key="1">
    <source>
        <dbReference type="EMBL" id="GBP56472.1"/>
    </source>
</evidence>
<evidence type="ECO:0000313" key="2">
    <source>
        <dbReference type="Proteomes" id="UP000299102"/>
    </source>
</evidence>
<dbReference type="Proteomes" id="UP000299102">
    <property type="component" value="Unassembled WGS sequence"/>
</dbReference>
<comment type="caution">
    <text evidence="1">The sequence shown here is derived from an EMBL/GenBank/DDBJ whole genome shotgun (WGS) entry which is preliminary data.</text>
</comment>
<sequence>MQNVLIGSDAFIPRRSVSRDARSVFVYKATTLRPLPRAARSHEALHTAASTFAARTPRTLRRLQPLLKLQNRCDYKRCMRSILSDIATISATLVCMSPLINSTAVDITFVTRRNSSCETTIRSENVVNDCDGVANGEVRRDPPTHLIALGAILLSRLAVLSKTGLFCGPKRLSGAPGRSLAQIGAIRARERRRRRWASRDCVTN</sequence>
<dbReference type="EMBL" id="BGZK01000693">
    <property type="protein sequence ID" value="GBP56472.1"/>
    <property type="molecule type" value="Genomic_DNA"/>
</dbReference>
<proteinExistence type="predicted"/>
<dbReference type="AlphaFoldDB" id="A0A4C1X0K1"/>
<keyword evidence="2" id="KW-1185">Reference proteome</keyword>
<gene>
    <name evidence="1" type="ORF">EVAR_40464_1</name>
</gene>
<protein>
    <submittedName>
        <fullName evidence="1">Uncharacterized protein</fullName>
    </submittedName>
</protein>
<organism evidence="1 2">
    <name type="scientific">Eumeta variegata</name>
    <name type="common">Bagworm moth</name>
    <name type="synonym">Eumeta japonica</name>
    <dbReference type="NCBI Taxonomy" id="151549"/>
    <lineage>
        <taxon>Eukaryota</taxon>
        <taxon>Metazoa</taxon>
        <taxon>Ecdysozoa</taxon>
        <taxon>Arthropoda</taxon>
        <taxon>Hexapoda</taxon>
        <taxon>Insecta</taxon>
        <taxon>Pterygota</taxon>
        <taxon>Neoptera</taxon>
        <taxon>Endopterygota</taxon>
        <taxon>Lepidoptera</taxon>
        <taxon>Glossata</taxon>
        <taxon>Ditrysia</taxon>
        <taxon>Tineoidea</taxon>
        <taxon>Psychidae</taxon>
        <taxon>Oiketicinae</taxon>
        <taxon>Eumeta</taxon>
    </lineage>
</organism>